<accession>T1CWW7</accession>
<reference evidence="2" key="2">
    <citation type="journal article" date="2014" name="ISME J.">
        <title>Microbial stratification in low pH oxic and suboxic macroscopic growths along an acid mine drainage.</title>
        <authorList>
            <person name="Mendez-Garcia C."/>
            <person name="Mesa V."/>
            <person name="Sprenger R.R."/>
            <person name="Richter M."/>
            <person name="Diez M.S."/>
            <person name="Solano J."/>
            <person name="Bargiela R."/>
            <person name="Golyshina O.V."/>
            <person name="Manteca A."/>
            <person name="Ramos J.L."/>
            <person name="Gallego J.R."/>
            <person name="Llorente I."/>
            <person name="Martins Dos Santos V.A."/>
            <person name="Jensen O.N."/>
            <person name="Pelaez A.I."/>
            <person name="Sanchez J."/>
            <person name="Ferrer M."/>
        </authorList>
    </citation>
    <scope>NUCLEOTIDE SEQUENCE</scope>
</reference>
<feature type="transmembrane region" description="Helical" evidence="1">
    <location>
        <begin position="445"/>
        <end position="467"/>
    </location>
</feature>
<keyword evidence="1" id="KW-1133">Transmembrane helix</keyword>
<dbReference type="AlphaFoldDB" id="T1CWW7"/>
<proteinExistence type="predicted"/>
<dbReference type="PANTHER" id="PTHR34614:SF2">
    <property type="entry name" value="TRANSPOSASE IS4-LIKE DOMAIN-CONTAINING PROTEIN"/>
    <property type="match status" value="1"/>
</dbReference>
<sequence>YYYMTYIRKQVQGSNVYRYSVRSYRDPETGKVRQEVTYLGKEVDVNGEKALKPPVDRKSVRRVLDSGPYVMYRVAEDHGFIRQYDEVMANLTGIKHAARKVIILAAESILGPGHSAYVHTSIPDLTDKETRDIVDLVGRKDPDTIGMLEKSMATLIVKEFGSSGLVYDLSAVRYYGTENDLAKYGHYYHSNGENREINFVLAVTGNGGIPVHHRPLAGSIPSVSTIRGFTGELKDLGIMGILVVMDRGFYSSDNLKDLKNYSVIGALPSTVGIHDDLILESRDIENSTNYFQYHEETVFMGEKRIHGIRYIVFFSPRLRTRKLESLYHRISEKEDILNDLMGRKFDSPNDMARTVEAELKGFRNLIDVTYDRESTRFSYVLKNNAIQRRTNRFGYTILLTNTMIAAPEILRIYRDKDKVEKASAHLKPHLEPFFSRSEEGTRARLFLAILGYTMVAIIASVCGITYAQ</sequence>
<feature type="non-terminal residue" evidence="2">
    <location>
        <position position="1"/>
    </location>
</feature>
<keyword evidence="1" id="KW-0472">Membrane</keyword>
<keyword evidence="1" id="KW-0812">Transmembrane</keyword>
<dbReference type="PANTHER" id="PTHR34614">
    <property type="match status" value="1"/>
</dbReference>
<reference evidence="2" key="1">
    <citation type="submission" date="2013-08" db="EMBL/GenBank/DDBJ databases">
        <authorList>
            <person name="Mendez C."/>
            <person name="Richter M."/>
            <person name="Ferrer M."/>
            <person name="Sanchez J."/>
        </authorList>
    </citation>
    <scope>NUCLEOTIDE SEQUENCE</scope>
</reference>
<name>T1CWW7_9ZZZZ</name>
<comment type="caution">
    <text evidence="2">The sequence shown here is derived from an EMBL/GenBank/DDBJ whole genome shotgun (WGS) entry which is preliminary data.</text>
</comment>
<evidence type="ECO:0000313" key="2">
    <source>
        <dbReference type="EMBL" id="EQD74545.1"/>
    </source>
</evidence>
<dbReference type="EMBL" id="AUZY01001560">
    <property type="protein sequence ID" value="EQD74545.1"/>
    <property type="molecule type" value="Genomic_DNA"/>
</dbReference>
<evidence type="ECO:0000256" key="1">
    <source>
        <dbReference type="SAM" id="Phobius"/>
    </source>
</evidence>
<gene>
    <name evidence="2" type="ORF">B1B_02610</name>
</gene>
<protein>
    <submittedName>
        <fullName evidence="2">Transposase (IS4)</fullName>
    </submittedName>
</protein>
<feature type="non-terminal residue" evidence="2">
    <location>
        <position position="468"/>
    </location>
</feature>
<organism evidence="2">
    <name type="scientific">mine drainage metagenome</name>
    <dbReference type="NCBI Taxonomy" id="410659"/>
    <lineage>
        <taxon>unclassified sequences</taxon>
        <taxon>metagenomes</taxon>
        <taxon>ecological metagenomes</taxon>
    </lineage>
</organism>